<dbReference type="RefSeq" id="WP_341427606.1">
    <property type="nucleotide sequence ID" value="NZ_JBBUTG010000014.1"/>
</dbReference>
<dbReference type="InterPro" id="IPR013856">
    <property type="entry name" value="Peptidase_M4_domain"/>
</dbReference>
<evidence type="ECO:0000313" key="3">
    <source>
        <dbReference type="EMBL" id="MEK8033189.1"/>
    </source>
</evidence>
<gene>
    <name evidence="3" type="ORF">AACH06_20410</name>
</gene>
<keyword evidence="1" id="KW-0732">Signal</keyword>
<dbReference type="EMBL" id="JBBUTG010000014">
    <property type="protein sequence ID" value="MEK8033189.1"/>
    <property type="molecule type" value="Genomic_DNA"/>
</dbReference>
<feature type="chain" id="PRO_5045923394" description="Peptidase M4 domain-containing protein" evidence="1">
    <location>
        <begin position="28"/>
        <end position="167"/>
    </location>
</feature>
<evidence type="ECO:0000256" key="1">
    <source>
        <dbReference type="SAM" id="SignalP"/>
    </source>
</evidence>
<proteinExistence type="predicted"/>
<dbReference type="Proteomes" id="UP001371218">
    <property type="component" value="Unassembled WGS sequence"/>
</dbReference>
<evidence type="ECO:0000259" key="2">
    <source>
        <dbReference type="Pfam" id="PF01447"/>
    </source>
</evidence>
<reference evidence="3 4" key="1">
    <citation type="submission" date="2024-04" db="EMBL/GenBank/DDBJ databases">
        <title>Novel species of the genus Ideonella isolated from streams.</title>
        <authorList>
            <person name="Lu H."/>
        </authorList>
    </citation>
    <scope>NUCLEOTIDE SEQUENCE [LARGE SCALE GENOMIC DNA]</scope>
    <source>
        <strain evidence="3 4">DXS29W</strain>
    </source>
</reference>
<feature type="signal peptide" evidence="1">
    <location>
        <begin position="1"/>
        <end position="27"/>
    </location>
</feature>
<sequence length="167" mass="18090">MTKFTSIHEAALAVVASLASITVQAAAADHPAIQRALSRLKSEAATAQVSSADTFTASDLIQSAQADGTQFKLQNLSRGKKYVVDVRGRLEDETLFVDSDHVWGNEEQKGKQTLAANTAYNQGVDWDYYKNALGRSGPANDGRGLHSRTQDIRQAIAAVVWRHDGFS</sequence>
<dbReference type="Pfam" id="PF01447">
    <property type="entry name" value="Peptidase_M4"/>
    <property type="match status" value="1"/>
</dbReference>
<accession>A0ABU9BT91</accession>
<dbReference type="Gene3D" id="3.10.170.10">
    <property type="match status" value="1"/>
</dbReference>
<keyword evidence="4" id="KW-1185">Reference proteome</keyword>
<organism evidence="3 4">
    <name type="scientific">Ideonella lacteola</name>
    <dbReference type="NCBI Taxonomy" id="2984193"/>
    <lineage>
        <taxon>Bacteria</taxon>
        <taxon>Pseudomonadati</taxon>
        <taxon>Pseudomonadota</taxon>
        <taxon>Betaproteobacteria</taxon>
        <taxon>Burkholderiales</taxon>
        <taxon>Sphaerotilaceae</taxon>
        <taxon>Ideonella</taxon>
    </lineage>
</organism>
<evidence type="ECO:0000313" key="4">
    <source>
        <dbReference type="Proteomes" id="UP001371218"/>
    </source>
</evidence>
<protein>
    <recommendedName>
        <fullName evidence="2">Peptidase M4 domain-containing protein</fullName>
    </recommendedName>
</protein>
<dbReference type="SUPFAM" id="SSF55486">
    <property type="entry name" value="Metalloproteases ('zincins'), catalytic domain"/>
    <property type="match status" value="1"/>
</dbReference>
<name>A0ABU9BT91_9BURK</name>
<comment type="caution">
    <text evidence="3">The sequence shown here is derived from an EMBL/GenBank/DDBJ whole genome shotgun (WGS) entry which is preliminary data.</text>
</comment>
<feature type="domain" description="Peptidase M4" evidence="2">
    <location>
        <begin position="61"/>
        <end position="150"/>
    </location>
</feature>